<dbReference type="Gene3D" id="3.60.40.10">
    <property type="entry name" value="PPM-type phosphatase domain"/>
    <property type="match status" value="1"/>
</dbReference>
<feature type="repeat" description="WD" evidence="3">
    <location>
        <begin position="663"/>
        <end position="699"/>
    </location>
</feature>
<accession>A0A9X4RJ57</accession>
<feature type="repeat" description="WD" evidence="3">
    <location>
        <begin position="950"/>
        <end position="982"/>
    </location>
</feature>
<keyword evidence="2" id="KW-0677">Repeat</keyword>
<feature type="repeat" description="WD" evidence="3">
    <location>
        <begin position="991"/>
        <end position="1032"/>
    </location>
</feature>
<name>A0A9X4RJ57_9CYAN</name>
<dbReference type="PROSITE" id="PS50082">
    <property type="entry name" value="WD_REPEATS_2"/>
    <property type="match status" value="14"/>
</dbReference>
<feature type="repeat" description="WD" evidence="3">
    <location>
        <begin position="868"/>
        <end position="900"/>
    </location>
</feature>
<evidence type="ECO:0000256" key="3">
    <source>
        <dbReference type="PROSITE-ProRule" id="PRU00221"/>
    </source>
</evidence>
<feature type="repeat" description="WD" evidence="3">
    <location>
        <begin position="581"/>
        <end position="614"/>
    </location>
</feature>
<keyword evidence="4" id="KW-0175">Coiled coil</keyword>
<keyword evidence="7" id="KW-1185">Reference proteome</keyword>
<evidence type="ECO:0000256" key="1">
    <source>
        <dbReference type="ARBA" id="ARBA00022574"/>
    </source>
</evidence>
<evidence type="ECO:0000256" key="2">
    <source>
        <dbReference type="ARBA" id="ARBA00022737"/>
    </source>
</evidence>
<feature type="repeat" description="WD" evidence="3">
    <location>
        <begin position="909"/>
        <end position="943"/>
    </location>
</feature>
<feature type="repeat" description="WD" evidence="3">
    <location>
        <begin position="786"/>
        <end position="817"/>
    </location>
</feature>
<evidence type="ECO:0000259" key="5">
    <source>
        <dbReference type="SMART" id="SM00331"/>
    </source>
</evidence>
<dbReference type="Gene3D" id="2.130.10.10">
    <property type="entry name" value="YVTN repeat-like/Quinoprotein amine dehydrogenase"/>
    <property type="match status" value="5"/>
</dbReference>
<dbReference type="InterPro" id="IPR015943">
    <property type="entry name" value="WD40/YVTN_repeat-like_dom_sf"/>
</dbReference>
<gene>
    <name evidence="6" type="ORF">FEV09_13985</name>
</gene>
<reference evidence="6" key="1">
    <citation type="submission" date="2019-05" db="EMBL/GenBank/DDBJ databases">
        <title>Whole genome sequencing of Pseudanabaena catenata USMAC16.</title>
        <authorList>
            <person name="Khan Z."/>
            <person name="Omar W.M."/>
            <person name="Convey P."/>
            <person name="Merican F."/>
            <person name="Najimudin N."/>
        </authorList>
    </citation>
    <scope>NUCLEOTIDE SEQUENCE</scope>
    <source>
        <strain evidence="6">USMAC16</strain>
    </source>
</reference>
<feature type="repeat" description="WD" evidence="3">
    <location>
        <begin position="704"/>
        <end position="738"/>
    </location>
</feature>
<feature type="repeat" description="WD" evidence="3">
    <location>
        <begin position="451"/>
        <end position="483"/>
    </location>
</feature>
<dbReference type="Proteomes" id="UP001152872">
    <property type="component" value="Unassembled WGS sequence"/>
</dbReference>
<feature type="repeat" description="WD" evidence="3">
    <location>
        <begin position="622"/>
        <end position="653"/>
    </location>
</feature>
<comment type="caution">
    <text evidence="6">The sequence shown here is derived from an EMBL/GenBank/DDBJ whole genome shotgun (WGS) entry which is preliminary data.</text>
</comment>
<proteinExistence type="predicted"/>
<feature type="domain" description="PPM-type phosphatase" evidence="5">
    <location>
        <begin position="46"/>
        <end position="269"/>
    </location>
</feature>
<dbReference type="Pfam" id="PF00400">
    <property type="entry name" value="WD40"/>
    <property type="match status" value="14"/>
</dbReference>
<dbReference type="InterPro" id="IPR036457">
    <property type="entry name" value="PPM-type-like_dom_sf"/>
</dbReference>
<dbReference type="InterPro" id="IPR036322">
    <property type="entry name" value="WD40_repeat_dom_sf"/>
</dbReference>
<dbReference type="PROSITE" id="PS00678">
    <property type="entry name" value="WD_REPEATS_1"/>
    <property type="match status" value="3"/>
</dbReference>
<organism evidence="6 7">
    <name type="scientific">Pseudanabaena catenata USMAC16</name>
    <dbReference type="NCBI Taxonomy" id="1855837"/>
    <lineage>
        <taxon>Bacteria</taxon>
        <taxon>Bacillati</taxon>
        <taxon>Cyanobacteriota</taxon>
        <taxon>Cyanophyceae</taxon>
        <taxon>Pseudanabaenales</taxon>
        <taxon>Pseudanabaenaceae</taxon>
        <taxon>Pseudanabaena</taxon>
    </lineage>
</organism>
<evidence type="ECO:0000256" key="4">
    <source>
        <dbReference type="SAM" id="Coils"/>
    </source>
</evidence>
<feature type="repeat" description="WD" evidence="3">
    <location>
        <begin position="492"/>
        <end position="523"/>
    </location>
</feature>
<dbReference type="SMART" id="SM00331">
    <property type="entry name" value="PP2C_SIG"/>
    <property type="match status" value="1"/>
</dbReference>
<dbReference type="EMBL" id="VBTY01000116">
    <property type="protein sequence ID" value="MDG3495660.1"/>
    <property type="molecule type" value="Genomic_DNA"/>
</dbReference>
<keyword evidence="1 3" id="KW-0853">WD repeat</keyword>
<feature type="coiled-coil region" evidence="4">
    <location>
        <begin position="337"/>
        <end position="368"/>
    </location>
</feature>
<dbReference type="InterPro" id="IPR001680">
    <property type="entry name" value="WD40_rpt"/>
</dbReference>
<dbReference type="RefSeq" id="WP_277909243.1">
    <property type="nucleotide sequence ID" value="NZ_VBTY01000116.1"/>
</dbReference>
<evidence type="ECO:0000313" key="6">
    <source>
        <dbReference type="EMBL" id="MDG3495660.1"/>
    </source>
</evidence>
<dbReference type="PROSITE" id="PS50294">
    <property type="entry name" value="WD_REPEATS_REGION"/>
    <property type="match status" value="14"/>
</dbReference>
<dbReference type="PANTHER" id="PTHR19848:SF8">
    <property type="entry name" value="F-BOX AND WD REPEAT DOMAIN CONTAINING 7"/>
    <property type="match status" value="1"/>
</dbReference>
<dbReference type="InterPro" id="IPR019775">
    <property type="entry name" value="WD40_repeat_CS"/>
</dbReference>
<feature type="repeat" description="WD" evidence="3">
    <location>
        <begin position="827"/>
        <end position="859"/>
    </location>
</feature>
<sequence length="1072" mass="117620">MDICANNICFQDRSAYQCMQLNETSSDLSSGRLLQRSLLPQSLPVYPGLDIAAEVWTAVDLGGDYYQFLEQPGTLAVAIADSSGKSVAGAIHAALFKGQLDAYGQQGRLQNPASMLNSLNQLLCKSRTDDAVALCYGALDLVTYELHLGNAGIPGPLIYRAETHTCEEVVNPAIALGRFDSATYRATMRSLNAGDIAIFFSDGLFEATNPEGEEFGRSNGDEISPLRKTVIQLAQYSAIDILQGLKTALDQFTEQDIPDDDVSIVVIKLKQKVHFSELRNCPYLEALQAWQRSEETDESALLRGTRLVEALTWADGQPELSRIDLNFLEASQRINEREQLMAARAADADRLEKLSQELEKSLDSERRQRVIAEMGEINEKIVALTISSEALYLSNNHIEAMIAGVIGGVQLKRLTTQVDANTLENLRANTQIRAITALEQVVYGTHEYNRLEGHGFWVNKVCYSRDGQLIASASSDRTIKIWNASGVLLQTLTSHTNWVTSVAFSPDGNMLVSGSRDNMVKLWRRDASGSFAAQPIATLKGHEGPVLDVCFSHNGEMIASASEDTTVRLWKSDGTVIRTLRGGHDRWVTCVAFHPNSKSLISGSADRNLIIWNIMGVPIRHLRGHDSFVESVAYAPNGLAIVSGSRDRTVKMWGSDGVLIKTFYGHSDKVWSVAFSNDNHTIASSGFDRTIRVWDIEQGLQYTFQGHGDVVHSIAFSPDGKTLASASRDTTVKLWAIRGTPLRTLMGHTDEIFSIAVSPNSKYLASTCKDKTVNLWNANGTLEAVLEGHNDKVNCVTFSPDSATILTCAADASIKLWRTDGTLIDTISAHRAEIYKVVYRCDGQVFASCSADGTIRVWSADGKWLQTLTGHTAEVYSIDFSPDGSMLASASKDKLINLWSWDGTLLGTLDGHSAEVYTVCFNPNGTMIASGSMDQSVKLWSIEGQLIKTLNGHSAEVTSVCFSPDGKSIVSASEDSTIQFWSGDGTLLRTFNGHQGPVRSVCFSPNGKILVSSGEDRKIIMWNLDLENLLMRGCQWLQEYLRTNINVSEEDKRTCLGGCGWLYKYLKSTPPS</sequence>
<dbReference type="PRINTS" id="PR00320">
    <property type="entry name" value="GPROTEINBRPT"/>
</dbReference>
<feature type="repeat" description="WD" evidence="3">
    <location>
        <begin position="539"/>
        <end position="571"/>
    </location>
</feature>
<dbReference type="Pfam" id="PF07228">
    <property type="entry name" value="SpoIIE"/>
    <property type="match status" value="1"/>
</dbReference>
<protein>
    <submittedName>
        <fullName evidence="6">SpoIIE family protein phosphatase</fullName>
    </submittedName>
</protein>
<feature type="repeat" description="WD" evidence="3">
    <location>
        <begin position="745"/>
        <end position="777"/>
    </location>
</feature>
<dbReference type="PANTHER" id="PTHR19848">
    <property type="entry name" value="WD40 REPEAT PROTEIN"/>
    <property type="match status" value="1"/>
</dbReference>
<dbReference type="CDD" id="cd00200">
    <property type="entry name" value="WD40"/>
    <property type="match status" value="3"/>
</dbReference>
<dbReference type="SUPFAM" id="SSF50978">
    <property type="entry name" value="WD40 repeat-like"/>
    <property type="match status" value="2"/>
</dbReference>
<dbReference type="SMART" id="SM00320">
    <property type="entry name" value="WD40"/>
    <property type="match status" value="14"/>
</dbReference>
<dbReference type="InterPro" id="IPR001932">
    <property type="entry name" value="PPM-type_phosphatase-like_dom"/>
</dbReference>
<dbReference type="AlphaFoldDB" id="A0A9X4RJ57"/>
<evidence type="ECO:0000313" key="7">
    <source>
        <dbReference type="Proteomes" id="UP001152872"/>
    </source>
</evidence>
<dbReference type="InterPro" id="IPR020472">
    <property type="entry name" value="WD40_PAC1"/>
</dbReference>